<dbReference type="Pfam" id="PF11219">
    <property type="entry name" value="DUF3014"/>
    <property type="match status" value="1"/>
</dbReference>
<proteinExistence type="predicted"/>
<evidence type="ECO:0000313" key="3">
    <source>
        <dbReference type="Proteomes" id="UP000807785"/>
    </source>
</evidence>
<reference evidence="2" key="1">
    <citation type="submission" date="2020-10" db="EMBL/GenBank/DDBJ databases">
        <title>Connecting structure to function with the recovery of over 1000 high-quality activated sludge metagenome-assembled genomes encoding full-length rRNA genes using long-read sequencing.</title>
        <authorList>
            <person name="Singleton C.M."/>
            <person name="Petriglieri F."/>
            <person name="Kristensen J.M."/>
            <person name="Kirkegaard R.H."/>
            <person name="Michaelsen T.Y."/>
            <person name="Andersen M.H."/>
            <person name="Karst S.M."/>
            <person name="Dueholm M.S."/>
            <person name="Nielsen P.H."/>
            <person name="Albertsen M."/>
        </authorList>
    </citation>
    <scope>NUCLEOTIDE SEQUENCE</scope>
    <source>
        <strain evidence="2">Bjer_18-Q3-R1-45_BAT3C.347</strain>
    </source>
</reference>
<feature type="region of interest" description="Disordered" evidence="1">
    <location>
        <begin position="47"/>
        <end position="77"/>
    </location>
</feature>
<gene>
    <name evidence="2" type="ORF">IPH26_15615</name>
</gene>
<accession>A0A9D7HMN9</accession>
<organism evidence="2 3">
    <name type="scientific">Candidatus Methylophosphatis roskildensis</name>
    <dbReference type="NCBI Taxonomy" id="2899263"/>
    <lineage>
        <taxon>Bacteria</taxon>
        <taxon>Pseudomonadati</taxon>
        <taxon>Pseudomonadota</taxon>
        <taxon>Betaproteobacteria</taxon>
        <taxon>Nitrosomonadales</taxon>
        <taxon>Sterolibacteriaceae</taxon>
        <taxon>Candidatus Methylophosphatis</taxon>
    </lineage>
</organism>
<sequence length="286" mass="30785">MTRTQIFAGIVLLLAAAAAGYWFFLRPPEPVASREFVPPPVAQAPVAPAPPPALEPAIKHPLETPPPEPAQPLPALGDSDASVADALSGLLGAKPFAEFFDLQNLVRRIVVTVDNLPRAKLPRLMLPVRPVGGKFRVAGEGNAMVIDPENAARYAAYVRLAESVDSAKLVALYRRLYPLFQRAYVELGYPDGYFNDRLVAVIDHLLAAAPAAGPIRLVRPKIFYEFADPQLESLSAGRKLLLRIGNDNAQRIQSKLRELRAGIAAQPAPGDEPPAGARPKPGQPAQ</sequence>
<feature type="region of interest" description="Disordered" evidence="1">
    <location>
        <begin position="263"/>
        <end position="286"/>
    </location>
</feature>
<evidence type="ECO:0000313" key="2">
    <source>
        <dbReference type="EMBL" id="MBK6974304.1"/>
    </source>
</evidence>
<protein>
    <submittedName>
        <fullName evidence="2">DUF3014 domain-containing protein</fullName>
    </submittedName>
</protein>
<dbReference type="Proteomes" id="UP000807785">
    <property type="component" value="Unassembled WGS sequence"/>
</dbReference>
<feature type="compositionally biased region" description="Pro residues" evidence="1">
    <location>
        <begin position="63"/>
        <end position="72"/>
    </location>
</feature>
<dbReference type="InterPro" id="IPR021382">
    <property type="entry name" value="DUF3014"/>
</dbReference>
<evidence type="ECO:0000256" key="1">
    <source>
        <dbReference type="SAM" id="MobiDB-lite"/>
    </source>
</evidence>
<dbReference type="EMBL" id="JADJEV010000004">
    <property type="protein sequence ID" value="MBK6974304.1"/>
    <property type="molecule type" value="Genomic_DNA"/>
</dbReference>
<name>A0A9D7HMN9_9PROT</name>
<comment type="caution">
    <text evidence="2">The sequence shown here is derived from an EMBL/GenBank/DDBJ whole genome shotgun (WGS) entry which is preliminary data.</text>
</comment>
<dbReference type="AlphaFoldDB" id="A0A9D7HMN9"/>